<evidence type="ECO:0000256" key="1">
    <source>
        <dbReference type="SAM" id="MobiDB-lite"/>
    </source>
</evidence>
<feature type="non-terminal residue" evidence="2">
    <location>
        <position position="95"/>
    </location>
</feature>
<evidence type="ECO:0000313" key="2">
    <source>
        <dbReference type="EMBL" id="MCH96722.1"/>
    </source>
</evidence>
<feature type="region of interest" description="Disordered" evidence="1">
    <location>
        <begin position="32"/>
        <end position="95"/>
    </location>
</feature>
<feature type="compositionally biased region" description="Acidic residues" evidence="1">
    <location>
        <begin position="45"/>
        <end position="54"/>
    </location>
</feature>
<proteinExistence type="predicted"/>
<organism evidence="2 3">
    <name type="scientific">Trifolium medium</name>
    <dbReference type="NCBI Taxonomy" id="97028"/>
    <lineage>
        <taxon>Eukaryota</taxon>
        <taxon>Viridiplantae</taxon>
        <taxon>Streptophyta</taxon>
        <taxon>Embryophyta</taxon>
        <taxon>Tracheophyta</taxon>
        <taxon>Spermatophyta</taxon>
        <taxon>Magnoliopsida</taxon>
        <taxon>eudicotyledons</taxon>
        <taxon>Gunneridae</taxon>
        <taxon>Pentapetalae</taxon>
        <taxon>rosids</taxon>
        <taxon>fabids</taxon>
        <taxon>Fabales</taxon>
        <taxon>Fabaceae</taxon>
        <taxon>Papilionoideae</taxon>
        <taxon>50 kb inversion clade</taxon>
        <taxon>NPAAA clade</taxon>
        <taxon>Hologalegina</taxon>
        <taxon>IRL clade</taxon>
        <taxon>Trifolieae</taxon>
        <taxon>Trifolium</taxon>
    </lineage>
</organism>
<name>A0A392NAL5_9FABA</name>
<dbReference type="EMBL" id="LXQA010033055">
    <property type="protein sequence ID" value="MCH96722.1"/>
    <property type="molecule type" value="Genomic_DNA"/>
</dbReference>
<dbReference type="AlphaFoldDB" id="A0A392NAL5"/>
<comment type="caution">
    <text evidence="2">The sequence shown here is derived from an EMBL/GenBank/DDBJ whole genome shotgun (WGS) entry which is preliminary data.</text>
</comment>
<reference evidence="2 3" key="1">
    <citation type="journal article" date="2018" name="Front. Plant Sci.">
        <title>Red Clover (Trifolium pratense) and Zigzag Clover (T. medium) - A Picture of Genomic Similarities and Differences.</title>
        <authorList>
            <person name="Dluhosova J."/>
            <person name="Istvanek J."/>
            <person name="Nedelnik J."/>
            <person name="Repkova J."/>
        </authorList>
    </citation>
    <scope>NUCLEOTIDE SEQUENCE [LARGE SCALE GENOMIC DNA]</scope>
    <source>
        <strain evidence="3">cv. 10/8</strain>
        <tissue evidence="2">Leaf</tissue>
    </source>
</reference>
<keyword evidence="3" id="KW-1185">Reference proteome</keyword>
<accession>A0A392NAL5</accession>
<sequence length="95" mass="9960">MVPGSVVAPVIADAYAFYNLYFSEGYEELARARGEGTSSPLASADDFDMFADDDAANKPSTDENNAVSEPSSDAINSGKEGGALQSDYVYDESSG</sequence>
<feature type="compositionally biased region" description="Polar residues" evidence="1">
    <location>
        <begin position="58"/>
        <end position="75"/>
    </location>
</feature>
<protein>
    <submittedName>
        <fullName evidence="2">CD2 antigen cytoplasmic tail-binding protein</fullName>
    </submittedName>
</protein>
<dbReference type="Proteomes" id="UP000265520">
    <property type="component" value="Unassembled WGS sequence"/>
</dbReference>
<gene>
    <name evidence="2" type="ORF">A2U01_0017711</name>
</gene>
<evidence type="ECO:0000313" key="3">
    <source>
        <dbReference type="Proteomes" id="UP000265520"/>
    </source>
</evidence>